<dbReference type="EMBL" id="FXAY01000001">
    <property type="protein sequence ID" value="SMG16200.1"/>
    <property type="molecule type" value="Genomic_DNA"/>
</dbReference>
<evidence type="ECO:0000256" key="4">
    <source>
        <dbReference type="ARBA" id="ARBA00022679"/>
    </source>
</evidence>
<dbReference type="Proteomes" id="UP000193244">
    <property type="component" value="Unassembled WGS sequence"/>
</dbReference>
<name>A0A1X7IN81_9MICO</name>
<evidence type="ECO:0000259" key="5">
    <source>
        <dbReference type="Pfam" id="PF00535"/>
    </source>
</evidence>
<sequence>MRIVAGIVTYEPDLARLTEAMTAVRPQVEALLVLDNASSNSDGIAEIAASADFQRNSKNRGVSAALNQIMRWAENVGADAVLLLDQDSVPAYGMVAALSEHLVGTVGEAVPRYIDRNLTKEIGPPGDPTVRDVPHWITSGSLVSVAAWREAGGFDEDLFIDYVDFDFCGRLADAGRTVRVVPHALLMHEVGQSMMRGGIRVWNHSAFRMFYIARDMLVYVRKHPRGTRRFPDLPTGLLGALMVLAKRAAVIAAFERGRRAKLEAMARGTRRGLAALHS</sequence>
<dbReference type="Pfam" id="PF00535">
    <property type="entry name" value="Glycos_transf_2"/>
    <property type="match status" value="1"/>
</dbReference>
<reference evidence="7" key="1">
    <citation type="submission" date="2017-04" db="EMBL/GenBank/DDBJ databases">
        <authorList>
            <person name="Varghese N."/>
            <person name="Submissions S."/>
        </authorList>
    </citation>
    <scope>NUCLEOTIDE SEQUENCE [LARGE SCALE GENOMIC DNA]</scope>
    <source>
        <strain evidence="7">VKM Ac-2510</strain>
    </source>
</reference>
<dbReference type="GO" id="GO:0016757">
    <property type="term" value="F:glycosyltransferase activity"/>
    <property type="evidence" value="ECO:0007669"/>
    <property type="project" value="UniProtKB-KW"/>
</dbReference>
<organism evidence="6 7">
    <name type="scientific">Agreia pratensis</name>
    <dbReference type="NCBI Taxonomy" id="150121"/>
    <lineage>
        <taxon>Bacteria</taxon>
        <taxon>Bacillati</taxon>
        <taxon>Actinomycetota</taxon>
        <taxon>Actinomycetes</taxon>
        <taxon>Micrococcales</taxon>
        <taxon>Microbacteriaceae</taxon>
        <taxon>Agreia</taxon>
    </lineage>
</organism>
<evidence type="ECO:0000256" key="3">
    <source>
        <dbReference type="ARBA" id="ARBA00022676"/>
    </source>
</evidence>
<keyword evidence="3" id="KW-0328">Glycosyltransferase</keyword>
<dbReference type="PANTHER" id="PTHR43179:SF12">
    <property type="entry name" value="GALACTOFURANOSYLTRANSFERASE GLFT2"/>
    <property type="match status" value="1"/>
</dbReference>
<comment type="similarity">
    <text evidence="2">Belongs to the glycosyltransferase 2 family.</text>
</comment>
<comment type="pathway">
    <text evidence="1">Cell wall biogenesis; cell wall polysaccharide biosynthesis.</text>
</comment>
<dbReference type="InterPro" id="IPR029044">
    <property type="entry name" value="Nucleotide-diphossugar_trans"/>
</dbReference>
<dbReference type="Gene3D" id="3.90.550.10">
    <property type="entry name" value="Spore Coat Polysaccharide Biosynthesis Protein SpsA, Chain A"/>
    <property type="match status" value="1"/>
</dbReference>
<keyword evidence="7" id="KW-1185">Reference proteome</keyword>
<accession>A0A1X7IN81</accession>
<keyword evidence="4 6" id="KW-0808">Transferase</keyword>
<dbReference type="OrthoDB" id="9771846at2"/>
<dbReference type="SUPFAM" id="SSF53448">
    <property type="entry name" value="Nucleotide-diphospho-sugar transferases"/>
    <property type="match status" value="1"/>
</dbReference>
<dbReference type="InterPro" id="IPR001173">
    <property type="entry name" value="Glyco_trans_2-like"/>
</dbReference>
<dbReference type="PANTHER" id="PTHR43179">
    <property type="entry name" value="RHAMNOSYLTRANSFERASE WBBL"/>
    <property type="match status" value="1"/>
</dbReference>
<evidence type="ECO:0000313" key="6">
    <source>
        <dbReference type="EMBL" id="SMG16200.1"/>
    </source>
</evidence>
<dbReference type="AlphaFoldDB" id="A0A1X7IN81"/>
<dbReference type="CDD" id="cd02526">
    <property type="entry name" value="GT2_RfbF_like"/>
    <property type="match status" value="1"/>
</dbReference>
<gene>
    <name evidence="6" type="ORF">SAMN06296010_0675</name>
</gene>
<feature type="domain" description="Glycosyltransferase 2-like" evidence="5">
    <location>
        <begin position="10"/>
        <end position="102"/>
    </location>
</feature>
<dbReference type="STRING" id="150121.SAMN06296010_0675"/>
<evidence type="ECO:0000256" key="1">
    <source>
        <dbReference type="ARBA" id="ARBA00004776"/>
    </source>
</evidence>
<evidence type="ECO:0000256" key="2">
    <source>
        <dbReference type="ARBA" id="ARBA00006739"/>
    </source>
</evidence>
<evidence type="ECO:0000313" key="7">
    <source>
        <dbReference type="Proteomes" id="UP000193244"/>
    </source>
</evidence>
<proteinExistence type="inferred from homology"/>
<protein>
    <submittedName>
        <fullName evidence="6">Rhamnosyltransferase</fullName>
    </submittedName>
</protein>
<dbReference type="RefSeq" id="WP_085482899.1">
    <property type="nucleotide sequence ID" value="NZ_FXAY01000001.1"/>
</dbReference>